<keyword evidence="5" id="KW-0285">Flavoprotein</keyword>
<dbReference type="Gramene" id="HORVU.MOREX.r2.3HG0268560.1">
    <property type="protein sequence ID" value="HORVU.MOREX.r2.3HG0268560.1"/>
    <property type="gene ID" value="HORVU.MOREX.r2.3HG0268560"/>
</dbReference>
<dbReference type="SMR" id="A0A8I6X7F2"/>
<evidence type="ECO:0000256" key="3">
    <source>
        <dbReference type="ARBA" id="ARBA00011881"/>
    </source>
</evidence>
<reference evidence="14" key="2">
    <citation type="submission" date="2020-10" db="EMBL/GenBank/DDBJ databases">
        <authorList>
            <person name="Scholz U."/>
            <person name="Mascher M."/>
            <person name="Fiebig A."/>
        </authorList>
    </citation>
    <scope>NUCLEOTIDE SEQUENCE [LARGE SCALE GENOMIC DNA]</scope>
    <source>
        <strain evidence="14">cv. Morex</strain>
    </source>
</reference>
<dbReference type="GO" id="GO:0003955">
    <property type="term" value="F:NAD(P)H dehydrogenase (quinone) activity"/>
    <property type="evidence" value="ECO:0007669"/>
    <property type="project" value="UniProtKB-EC"/>
</dbReference>
<dbReference type="Gene3D" id="3.40.50.360">
    <property type="match status" value="1"/>
</dbReference>
<proteinExistence type="inferred from homology"/>
<accession>A0A8I6X7F2</accession>
<comment type="similarity">
    <text evidence="2">Belongs to the SsuE family.</text>
</comment>
<comment type="catalytic activity">
    <reaction evidence="11">
        <text>a quinone + NADPH + H(+) = a quinol + NADP(+)</text>
        <dbReference type="Rhea" id="RHEA:46164"/>
        <dbReference type="ChEBI" id="CHEBI:15378"/>
        <dbReference type="ChEBI" id="CHEBI:24646"/>
        <dbReference type="ChEBI" id="CHEBI:57783"/>
        <dbReference type="ChEBI" id="CHEBI:58349"/>
        <dbReference type="ChEBI" id="CHEBI:132124"/>
        <dbReference type="EC" id="1.6.5.2"/>
    </reaction>
</comment>
<comment type="function">
    <text evidence="12">The enzyme apparently serves as a quinone reductase in connection with conjugation reactions of hydroquinones involved in detoxification pathways.</text>
</comment>
<evidence type="ECO:0000256" key="8">
    <source>
        <dbReference type="ARBA" id="ARBA00023002"/>
    </source>
</evidence>
<protein>
    <recommendedName>
        <fullName evidence="4">NAD(P)H dehydrogenase (quinone)</fullName>
        <ecNumber evidence="4">1.6.5.2</ecNumber>
    </recommendedName>
</protein>
<evidence type="ECO:0000313" key="14">
    <source>
        <dbReference type="EnsemblPlants" id="HORVU.MOREX.r3.3HG0321720.1"/>
    </source>
</evidence>
<dbReference type="EnsemblPlants" id="HORVU.MOREX.r3.3HG0321720.1">
    <property type="protein sequence ID" value="HORVU.MOREX.r3.3HG0321720.1"/>
    <property type="gene ID" value="HORVU.MOREX.r3.3HG0321720"/>
</dbReference>
<evidence type="ECO:0000256" key="7">
    <source>
        <dbReference type="ARBA" id="ARBA00022857"/>
    </source>
</evidence>
<organism evidence="14 15">
    <name type="scientific">Hordeum vulgare subsp. vulgare</name>
    <name type="common">Domesticated barley</name>
    <dbReference type="NCBI Taxonomy" id="112509"/>
    <lineage>
        <taxon>Eukaryota</taxon>
        <taxon>Viridiplantae</taxon>
        <taxon>Streptophyta</taxon>
        <taxon>Embryophyta</taxon>
        <taxon>Tracheophyta</taxon>
        <taxon>Spermatophyta</taxon>
        <taxon>Magnoliopsida</taxon>
        <taxon>Liliopsida</taxon>
        <taxon>Poales</taxon>
        <taxon>Poaceae</taxon>
        <taxon>BOP clade</taxon>
        <taxon>Pooideae</taxon>
        <taxon>Triticodae</taxon>
        <taxon>Triticeae</taxon>
        <taxon>Hordeinae</taxon>
        <taxon>Hordeum</taxon>
    </lineage>
</organism>
<gene>
    <name evidence="14" type="primary">LOC123440978</name>
</gene>
<evidence type="ECO:0000256" key="12">
    <source>
        <dbReference type="ARBA" id="ARBA00057099"/>
    </source>
</evidence>
<keyword evidence="6" id="KW-0288">FMN</keyword>
<name>A0A8I6X7F2_HORVV</name>
<evidence type="ECO:0000313" key="15">
    <source>
        <dbReference type="Proteomes" id="UP000011116"/>
    </source>
</evidence>
<evidence type="ECO:0000256" key="2">
    <source>
        <dbReference type="ARBA" id="ARBA00005990"/>
    </source>
</evidence>
<dbReference type="SUPFAM" id="SSF52218">
    <property type="entry name" value="Flavoproteins"/>
    <property type="match status" value="1"/>
</dbReference>
<evidence type="ECO:0000256" key="6">
    <source>
        <dbReference type="ARBA" id="ARBA00022643"/>
    </source>
</evidence>
<comment type="subunit">
    <text evidence="3">Homotetramer.</text>
</comment>
<evidence type="ECO:0000256" key="1">
    <source>
        <dbReference type="ARBA" id="ARBA00001917"/>
    </source>
</evidence>
<keyword evidence="9" id="KW-0520">NAD</keyword>
<dbReference type="PANTHER" id="PTHR30543">
    <property type="entry name" value="CHROMATE REDUCTASE"/>
    <property type="match status" value="1"/>
</dbReference>
<evidence type="ECO:0000259" key="13">
    <source>
        <dbReference type="Pfam" id="PF03358"/>
    </source>
</evidence>
<comment type="catalytic activity">
    <reaction evidence="10">
        <text>a quinone + NADH + H(+) = a quinol + NAD(+)</text>
        <dbReference type="Rhea" id="RHEA:46160"/>
        <dbReference type="ChEBI" id="CHEBI:15378"/>
        <dbReference type="ChEBI" id="CHEBI:24646"/>
        <dbReference type="ChEBI" id="CHEBI:57540"/>
        <dbReference type="ChEBI" id="CHEBI:57945"/>
        <dbReference type="ChEBI" id="CHEBI:132124"/>
        <dbReference type="EC" id="1.6.5.2"/>
    </reaction>
</comment>
<dbReference type="PANTHER" id="PTHR30543:SF16">
    <property type="entry name" value="NAD(P)H DEHYDROGENASE (QUINONE)"/>
    <property type="match status" value="1"/>
</dbReference>
<evidence type="ECO:0000256" key="9">
    <source>
        <dbReference type="ARBA" id="ARBA00023027"/>
    </source>
</evidence>
<keyword evidence="7" id="KW-0521">NADP</keyword>
<comment type="cofactor">
    <cofactor evidence="1">
        <name>FMN</name>
        <dbReference type="ChEBI" id="CHEBI:58210"/>
    </cofactor>
</comment>
<dbReference type="FunFam" id="3.40.50.360:FF:000031">
    <property type="entry name" value="NADPH:quinone oxidoreductase"/>
    <property type="match status" value="1"/>
</dbReference>
<dbReference type="InterPro" id="IPR050712">
    <property type="entry name" value="NAD(P)H-dep_reductase"/>
</dbReference>
<evidence type="ECO:0000256" key="4">
    <source>
        <dbReference type="ARBA" id="ARBA00012648"/>
    </source>
</evidence>
<sequence length="257" mass="28369">MTWLRSILVIYLSRLLHHNRTPVRQSLIKLHNPSVNQAATHSQVVTADHQDRSMGSITASTTAKPILRVAAISGSLRSNSWHVGLIRAAEELCEESIPGLRIDHVDISDLPMANPDLETNGGDGFPPAVEAFRDRITAADCFLFASPEYNYSVTGSLKNALDWASRGTHKCWADKAAAIVCAGGDFGGGRASLHLREIGIYLDIHFINKPELHIRAYEHPPKFDGEGNLIDAKARERLKKVLLSLQAFALRLQHKEN</sequence>
<dbReference type="Proteomes" id="UP000011116">
    <property type="component" value="Chromosome 3H"/>
</dbReference>
<dbReference type="InterPro" id="IPR029039">
    <property type="entry name" value="Flavoprotein-like_sf"/>
</dbReference>
<evidence type="ECO:0000256" key="5">
    <source>
        <dbReference type="ARBA" id="ARBA00022630"/>
    </source>
</evidence>
<dbReference type="Pfam" id="PF03358">
    <property type="entry name" value="FMN_red"/>
    <property type="match status" value="1"/>
</dbReference>
<dbReference type="EC" id="1.6.5.2" evidence="4"/>
<dbReference type="GO" id="GO:0010181">
    <property type="term" value="F:FMN binding"/>
    <property type="evidence" value="ECO:0000318"/>
    <property type="project" value="GO_Central"/>
</dbReference>
<dbReference type="AlphaFoldDB" id="A0A8I6X7F2"/>
<evidence type="ECO:0000256" key="10">
    <source>
        <dbReference type="ARBA" id="ARBA00047678"/>
    </source>
</evidence>
<feature type="domain" description="NADPH-dependent FMN reductase-like" evidence="13">
    <location>
        <begin position="68"/>
        <end position="215"/>
    </location>
</feature>
<evidence type="ECO:0000256" key="11">
    <source>
        <dbReference type="ARBA" id="ARBA00048983"/>
    </source>
</evidence>
<reference evidence="14" key="3">
    <citation type="submission" date="2022-01" db="UniProtKB">
        <authorList>
            <consortium name="EnsemblPlants"/>
        </authorList>
    </citation>
    <scope>IDENTIFICATION</scope>
    <source>
        <strain evidence="14">subsp. vulgare</strain>
    </source>
</reference>
<reference evidence="15" key="1">
    <citation type="journal article" date="2012" name="Nature">
        <title>A physical, genetic and functional sequence assembly of the barley genome.</title>
        <authorList>
            <consortium name="The International Barley Genome Sequencing Consortium"/>
            <person name="Mayer K.F."/>
            <person name="Waugh R."/>
            <person name="Brown J.W."/>
            <person name="Schulman A."/>
            <person name="Langridge P."/>
            <person name="Platzer M."/>
            <person name="Fincher G.B."/>
            <person name="Muehlbauer G.J."/>
            <person name="Sato K."/>
            <person name="Close T.J."/>
            <person name="Wise R.P."/>
            <person name="Stein N."/>
        </authorList>
    </citation>
    <scope>NUCLEOTIDE SEQUENCE [LARGE SCALE GENOMIC DNA]</scope>
    <source>
        <strain evidence="15">cv. Morex</strain>
    </source>
</reference>
<dbReference type="Gramene" id="HORVU.MOREX.r3.3HG0321720.1">
    <property type="protein sequence ID" value="HORVU.MOREX.r3.3HG0321720.1"/>
    <property type="gene ID" value="HORVU.MOREX.r3.3HG0321720"/>
</dbReference>
<dbReference type="GO" id="GO:0005829">
    <property type="term" value="C:cytosol"/>
    <property type="evidence" value="ECO:0000318"/>
    <property type="project" value="GO_Central"/>
</dbReference>
<keyword evidence="8" id="KW-0560">Oxidoreductase</keyword>
<keyword evidence="15" id="KW-1185">Reference proteome</keyword>
<dbReference type="InterPro" id="IPR005025">
    <property type="entry name" value="FMN_Rdtase-like_dom"/>
</dbReference>